<dbReference type="InterPro" id="IPR010982">
    <property type="entry name" value="Lambda_DNA-bd_dom_sf"/>
</dbReference>
<evidence type="ECO:0000256" key="1">
    <source>
        <dbReference type="ARBA" id="ARBA00007227"/>
    </source>
</evidence>
<protein>
    <submittedName>
        <fullName evidence="3">XRE family transcriptional regulator</fullName>
    </submittedName>
</protein>
<dbReference type="PANTHER" id="PTHR43236:SF1">
    <property type="entry name" value="BLL7220 PROTEIN"/>
    <property type="match status" value="1"/>
</dbReference>
<dbReference type="InterPro" id="IPR052345">
    <property type="entry name" value="Rad_response_metalloprotease"/>
</dbReference>
<dbReference type="Proteomes" id="UP001308005">
    <property type="component" value="Unassembled WGS sequence"/>
</dbReference>
<keyword evidence="4" id="KW-1185">Reference proteome</keyword>
<dbReference type="InterPro" id="IPR010359">
    <property type="entry name" value="IrrE_HExxH"/>
</dbReference>
<proteinExistence type="inferred from homology"/>
<dbReference type="Gene3D" id="1.10.10.2910">
    <property type="match status" value="1"/>
</dbReference>
<sequence>MFNPSRLSLARTRCKMSGKDLAEKTGLTAVTVSRLEKGINEPSEESLRKIANALGYPTSFFYGDDLDAIPTEAISFRSLKRMSAKERDAAIGAGLLGVLLSDWVDERFNLPEIDLIDLGQESNPEVAARSLRQHWGLGEQPIPNMVKLLEAKGIRVFSLAEDTRSVDAFSFWRDNQAYVFLNNFKTPERSVFDAAHELGHLVMHRHGGANHSNATEHEANQFASAFLMPEHDVLARRTRQITTDGIIKMKSRWRVSAMAMAYRLHALKLISDWQYHAFCIELGRRGYRTGEPIGIKRETSVVWNKVFSQLWSEKVTKQEVADELSIPLVELENIVFGLFSATSAVPYNAEKSKFLQAVR</sequence>
<dbReference type="EMBL" id="JAYMYJ010000030">
    <property type="protein sequence ID" value="MEB4590134.1"/>
    <property type="molecule type" value="Genomic_DNA"/>
</dbReference>
<dbReference type="Pfam" id="PF06114">
    <property type="entry name" value="Peptidase_M78"/>
    <property type="match status" value="1"/>
</dbReference>
<comment type="caution">
    <text evidence="3">The sequence shown here is derived from an EMBL/GenBank/DDBJ whole genome shotgun (WGS) entry which is preliminary data.</text>
</comment>
<dbReference type="RefSeq" id="WP_324693373.1">
    <property type="nucleotide sequence ID" value="NZ_JAYMYJ010000030.1"/>
</dbReference>
<organism evidence="3 4">
    <name type="scientific">Candidatus Thiothrix phosphatis</name>
    <dbReference type="NCBI Taxonomy" id="3112415"/>
    <lineage>
        <taxon>Bacteria</taxon>
        <taxon>Pseudomonadati</taxon>
        <taxon>Pseudomonadota</taxon>
        <taxon>Gammaproteobacteria</taxon>
        <taxon>Thiotrichales</taxon>
        <taxon>Thiotrichaceae</taxon>
        <taxon>Thiothrix</taxon>
    </lineage>
</organism>
<accession>A0ABU6CVG7</accession>
<evidence type="ECO:0000313" key="4">
    <source>
        <dbReference type="Proteomes" id="UP001308005"/>
    </source>
</evidence>
<comment type="similarity">
    <text evidence="1">Belongs to the short-chain fatty acyl-CoA assimilation regulator (ScfR) family.</text>
</comment>
<dbReference type="InterPro" id="IPR001387">
    <property type="entry name" value="Cro/C1-type_HTH"/>
</dbReference>
<name>A0ABU6CVG7_9GAMM</name>
<gene>
    <name evidence="3" type="ORF">VSS37_03995</name>
</gene>
<dbReference type="SUPFAM" id="SSF47413">
    <property type="entry name" value="lambda repressor-like DNA-binding domains"/>
    <property type="match status" value="1"/>
</dbReference>
<dbReference type="CDD" id="cd00093">
    <property type="entry name" value="HTH_XRE"/>
    <property type="match status" value="1"/>
</dbReference>
<reference evidence="3 4" key="2">
    <citation type="submission" date="2024-01" db="EMBL/GenBank/DDBJ databases">
        <authorList>
            <person name="Xie X."/>
        </authorList>
    </citation>
    <scope>NUCLEOTIDE SEQUENCE [LARGE SCALE GENOMIC DNA]</scope>
    <source>
        <strain evidence="3">SCUT-1</strain>
    </source>
</reference>
<dbReference type="Pfam" id="PF01381">
    <property type="entry name" value="HTH_3"/>
    <property type="match status" value="1"/>
</dbReference>
<evidence type="ECO:0000313" key="3">
    <source>
        <dbReference type="EMBL" id="MEB4590134.1"/>
    </source>
</evidence>
<dbReference type="PROSITE" id="PS50943">
    <property type="entry name" value="HTH_CROC1"/>
    <property type="match status" value="1"/>
</dbReference>
<dbReference type="SMART" id="SM00530">
    <property type="entry name" value="HTH_XRE"/>
    <property type="match status" value="1"/>
</dbReference>
<reference evidence="4" key="1">
    <citation type="submission" date="2023-07" db="EMBL/GenBank/DDBJ databases">
        <title>The carbon used by Thiothrix.</title>
        <authorList>
            <person name="Chen L."/>
        </authorList>
    </citation>
    <scope>NUCLEOTIDE SEQUENCE [LARGE SCALE GENOMIC DNA]</scope>
</reference>
<dbReference type="PANTHER" id="PTHR43236">
    <property type="entry name" value="ANTITOXIN HIGA1"/>
    <property type="match status" value="1"/>
</dbReference>
<evidence type="ECO:0000259" key="2">
    <source>
        <dbReference type="PROSITE" id="PS50943"/>
    </source>
</evidence>
<dbReference type="Gene3D" id="1.10.260.40">
    <property type="entry name" value="lambda repressor-like DNA-binding domains"/>
    <property type="match status" value="1"/>
</dbReference>
<feature type="domain" description="HTH cro/C1-type" evidence="2">
    <location>
        <begin position="7"/>
        <end position="61"/>
    </location>
</feature>